<sequence>MNPSINKNTAQTLDNNDDGWITVATAGTPNKPNKFVTPSPKRKNERKNIVETASLPRNHFSLLEHETRSSFSSSSSKSTQEGLLLDLIPTDVMSRGILSFLGPQELLSLGACSKQTKSLCDQGFLWKTRFQQDFCWNSRSAVSEEGWKFAYQIFQGGLQNSMRCFHNRSTCVEDVLGVGLDFTVNPKKKTVDYISLSQDLLSQTAFDRDHIRNDAFENKLKLFLPLYFTREHFQRALPRIQRTIVKLCPEKKTTKFSPYMILDVFPKIVNTFVVLLSDQGVSASQKSFDGLIRIHRLFLALAQQYPVIQKQAAQRLEAFVNNEKNRLKYNCPSLGSILPLLMIVDESVFSWANIRGKYLLEMFDRCVIWVCKEYPHLAKAPKTETTEQEDDRITCTREAVYVSLRLTMFHVFFNKVCCKGTVLDRALSCDAFFMEPKKSAKQTVYKQEEISSNTLFDYILEEAAQNSTPTQSTADESSSQLSSEDSMGEDHGMVKSVLKHSVVSFADFRDQVNTILTMNSWKRFFHFVGLKGPQSKSEMASLLRMHVHNSLRKKYHKKGMDFSRVHASGTSSILAKGQKYSVAADLKRVVFTDVWKFKGGSKYLDATCLVYEGKKRVDTIDYSNILGCDGAIVHSGDQMEAQQGTHTITIDLEKLPSSVTTCIFVISAWADATLADIVSPSIAFRDDDAPQDAAPLCKYNLDNHDKISHLTSVIMCKLYRLPGGKKWHVLAIGDSHRGSAGKYGPIYKAAAELL</sequence>
<comment type="caution">
    <text evidence="3">The sequence shown here is derived from an EMBL/GenBank/DDBJ whole genome shotgun (WGS) entry which is preliminary data.</text>
</comment>
<dbReference type="CDD" id="cd06974">
    <property type="entry name" value="TerD_like"/>
    <property type="match status" value="1"/>
</dbReference>
<dbReference type="SUPFAM" id="SSF81383">
    <property type="entry name" value="F-box domain"/>
    <property type="match status" value="1"/>
</dbReference>
<dbReference type="Pfam" id="PF02342">
    <property type="entry name" value="TerD"/>
    <property type="match status" value="1"/>
</dbReference>
<feature type="domain" description="TerD" evidence="2">
    <location>
        <begin position="574"/>
        <end position="737"/>
    </location>
</feature>
<organism evidence="3 4">
    <name type="scientific">Cylindrotheca closterium</name>
    <dbReference type="NCBI Taxonomy" id="2856"/>
    <lineage>
        <taxon>Eukaryota</taxon>
        <taxon>Sar</taxon>
        <taxon>Stramenopiles</taxon>
        <taxon>Ochrophyta</taxon>
        <taxon>Bacillariophyta</taxon>
        <taxon>Bacillariophyceae</taxon>
        <taxon>Bacillariophycidae</taxon>
        <taxon>Bacillariales</taxon>
        <taxon>Bacillariaceae</taxon>
        <taxon>Cylindrotheca</taxon>
    </lineage>
</organism>
<feature type="region of interest" description="Disordered" evidence="1">
    <location>
        <begin position="1"/>
        <end position="48"/>
    </location>
</feature>
<evidence type="ECO:0000259" key="2">
    <source>
        <dbReference type="Pfam" id="PF02342"/>
    </source>
</evidence>
<feature type="compositionally biased region" description="Low complexity" evidence="1">
    <location>
        <begin position="471"/>
        <end position="485"/>
    </location>
</feature>
<dbReference type="EMBL" id="CAKOGP040001892">
    <property type="protein sequence ID" value="CAJ1955671.1"/>
    <property type="molecule type" value="Genomic_DNA"/>
</dbReference>
<gene>
    <name evidence="3" type="ORF">CYCCA115_LOCUS15866</name>
</gene>
<dbReference type="InterPro" id="IPR036047">
    <property type="entry name" value="F-box-like_dom_sf"/>
</dbReference>
<dbReference type="InterPro" id="IPR051324">
    <property type="entry name" value="Stress/Tellurium_Resist"/>
</dbReference>
<reference evidence="3" key="1">
    <citation type="submission" date="2023-08" db="EMBL/GenBank/DDBJ databases">
        <authorList>
            <person name="Audoor S."/>
            <person name="Bilcke G."/>
        </authorList>
    </citation>
    <scope>NUCLEOTIDE SEQUENCE</scope>
</reference>
<evidence type="ECO:0000256" key="1">
    <source>
        <dbReference type="SAM" id="MobiDB-lite"/>
    </source>
</evidence>
<protein>
    <recommendedName>
        <fullName evidence="2">TerD domain-containing protein</fullName>
    </recommendedName>
</protein>
<dbReference type="AlphaFoldDB" id="A0AAD2JJJ9"/>
<feature type="compositionally biased region" description="Polar residues" evidence="1">
    <location>
        <begin position="1"/>
        <end position="14"/>
    </location>
</feature>
<keyword evidence="4" id="KW-1185">Reference proteome</keyword>
<dbReference type="Gene3D" id="1.20.1280.50">
    <property type="match status" value="1"/>
</dbReference>
<feature type="region of interest" description="Disordered" evidence="1">
    <location>
        <begin position="466"/>
        <end position="488"/>
    </location>
</feature>
<dbReference type="PANTHER" id="PTHR32097">
    <property type="entry name" value="CAMP-BINDING PROTEIN 1-RELATED"/>
    <property type="match status" value="1"/>
</dbReference>
<dbReference type="Gene3D" id="2.60.60.30">
    <property type="entry name" value="sav2460 like domains"/>
    <property type="match status" value="1"/>
</dbReference>
<accession>A0AAD2JJJ9</accession>
<evidence type="ECO:0000313" key="4">
    <source>
        <dbReference type="Proteomes" id="UP001295423"/>
    </source>
</evidence>
<dbReference type="Proteomes" id="UP001295423">
    <property type="component" value="Unassembled WGS sequence"/>
</dbReference>
<proteinExistence type="predicted"/>
<dbReference type="PANTHER" id="PTHR32097:SF17">
    <property type="entry name" value="CAMP-BINDING PROTEIN 1-RELATED"/>
    <property type="match status" value="1"/>
</dbReference>
<name>A0AAD2JJJ9_9STRA</name>
<dbReference type="InterPro" id="IPR003325">
    <property type="entry name" value="TerD"/>
</dbReference>
<evidence type="ECO:0000313" key="3">
    <source>
        <dbReference type="EMBL" id="CAJ1955671.1"/>
    </source>
</evidence>